<proteinExistence type="predicted"/>
<name>A0A026W8A2_OOCBI</name>
<gene>
    <name evidence="2" type="ORF">X777_09179</name>
</gene>
<evidence type="ECO:0000313" key="2">
    <source>
        <dbReference type="EMBL" id="EZA51876.1"/>
    </source>
</evidence>
<reference evidence="2 3" key="1">
    <citation type="journal article" date="2014" name="Curr. Biol.">
        <title>The genome of the clonal raider ant Cerapachys biroi.</title>
        <authorList>
            <person name="Oxley P.R."/>
            <person name="Ji L."/>
            <person name="Fetter-Pruneda I."/>
            <person name="McKenzie S.K."/>
            <person name="Li C."/>
            <person name="Hu H."/>
            <person name="Zhang G."/>
            <person name="Kronauer D.J."/>
        </authorList>
    </citation>
    <scope>NUCLEOTIDE SEQUENCE [LARGE SCALE GENOMIC DNA]</scope>
</reference>
<accession>A0A026W8A2</accession>
<feature type="chain" id="PRO_5001545577" description="Secreted protein" evidence="1">
    <location>
        <begin position="18"/>
        <end position="222"/>
    </location>
</feature>
<dbReference type="AlphaFoldDB" id="A0A026W8A2"/>
<dbReference type="Proteomes" id="UP000053097">
    <property type="component" value="Unassembled WGS sequence"/>
</dbReference>
<sequence length="222" mass="25468">MSIIFWIMVLIVEGRIARRPVHHTGRLSVHHVAHRRIRTIRPARSCRQWWKHYTLLRLDLCSVIGRRVLDKLVVTPSKVLEELENSMATRYSDPSRAEGRFARRKSEMCSGTFNNPSMKLLVIRDAIPDTPDLITHPPGCCWVSYSRSPIIPSKSEIKTRQETRQIYLGRIMEATDAFYRGIVTKCTVRSQLYGTSVPLLRFYCVVLVAREGATILPVLPAL</sequence>
<dbReference type="EMBL" id="KK107366">
    <property type="protein sequence ID" value="EZA51876.1"/>
    <property type="molecule type" value="Genomic_DNA"/>
</dbReference>
<evidence type="ECO:0008006" key="4">
    <source>
        <dbReference type="Google" id="ProtNLM"/>
    </source>
</evidence>
<evidence type="ECO:0000256" key="1">
    <source>
        <dbReference type="SAM" id="SignalP"/>
    </source>
</evidence>
<organism evidence="2 3">
    <name type="scientific">Ooceraea biroi</name>
    <name type="common">Clonal raider ant</name>
    <name type="synonym">Cerapachys biroi</name>
    <dbReference type="NCBI Taxonomy" id="2015173"/>
    <lineage>
        <taxon>Eukaryota</taxon>
        <taxon>Metazoa</taxon>
        <taxon>Ecdysozoa</taxon>
        <taxon>Arthropoda</taxon>
        <taxon>Hexapoda</taxon>
        <taxon>Insecta</taxon>
        <taxon>Pterygota</taxon>
        <taxon>Neoptera</taxon>
        <taxon>Endopterygota</taxon>
        <taxon>Hymenoptera</taxon>
        <taxon>Apocrita</taxon>
        <taxon>Aculeata</taxon>
        <taxon>Formicoidea</taxon>
        <taxon>Formicidae</taxon>
        <taxon>Dorylinae</taxon>
        <taxon>Ooceraea</taxon>
    </lineage>
</organism>
<protein>
    <recommendedName>
        <fullName evidence="4">Secreted protein</fullName>
    </recommendedName>
</protein>
<evidence type="ECO:0000313" key="3">
    <source>
        <dbReference type="Proteomes" id="UP000053097"/>
    </source>
</evidence>
<keyword evidence="1" id="KW-0732">Signal</keyword>
<feature type="signal peptide" evidence="1">
    <location>
        <begin position="1"/>
        <end position="17"/>
    </location>
</feature>
<keyword evidence="3" id="KW-1185">Reference proteome</keyword>